<organism evidence="2 3">
    <name type="scientific">Caloranaerobacter azorensis</name>
    <dbReference type="NCBI Taxonomy" id="116090"/>
    <lineage>
        <taxon>Bacteria</taxon>
        <taxon>Bacillati</taxon>
        <taxon>Bacillota</taxon>
        <taxon>Tissierellia</taxon>
        <taxon>Tissierellales</taxon>
        <taxon>Thermohalobacteraceae</taxon>
        <taxon>Caloranaerobacter</taxon>
    </lineage>
</organism>
<keyword evidence="1" id="KW-0472">Membrane</keyword>
<evidence type="ECO:0000313" key="3">
    <source>
        <dbReference type="Proteomes" id="UP000464452"/>
    </source>
</evidence>
<dbReference type="AlphaFoldDB" id="A0A6P1YCR0"/>
<keyword evidence="1" id="KW-0812">Transmembrane</keyword>
<keyword evidence="1" id="KW-1133">Transmembrane helix</keyword>
<name>A0A6P1YCR0_9FIRM</name>
<proteinExistence type="predicted"/>
<reference evidence="2 3" key="1">
    <citation type="submission" date="2020-02" db="EMBL/GenBank/DDBJ databases">
        <title>Thermophilic hydrogen producing bacteria, Caloranaerobacter azorensis.</title>
        <authorList>
            <person name="Baek K."/>
        </authorList>
    </citation>
    <scope>NUCLEOTIDE SEQUENCE [LARGE SCALE GENOMIC DNA]</scope>
    <source>
        <strain evidence="2 3">T3-1</strain>
    </source>
</reference>
<dbReference type="Proteomes" id="UP000464452">
    <property type="component" value="Chromosome"/>
</dbReference>
<evidence type="ECO:0000256" key="1">
    <source>
        <dbReference type="SAM" id="Phobius"/>
    </source>
</evidence>
<sequence length="68" mass="7952">MEKRKIDRILDGILNILEKISKNKLFLKLAFLFLIITAFKSNQLSISFSGIIILYFIISKMVDISFKR</sequence>
<accession>A0A6P1YCR0</accession>
<dbReference type="KEGG" id="cazo:G3A45_06175"/>
<evidence type="ECO:0000313" key="2">
    <source>
        <dbReference type="EMBL" id="QIB26914.1"/>
    </source>
</evidence>
<gene>
    <name evidence="2" type="ORF">G3A45_06175</name>
</gene>
<dbReference type="EMBL" id="CP048617">
    <property type="protein sequence ID" value="QIB26914.1"/>
    <property type="molecule type" value="Genomic_DNA"/>
</dbReference>
<dbReference type="RefSeq" id="WP_163234864.1">
    <property type="nucleotide sequence ID" value="NZ_CP048617.1"/>
</dbReference>
<protein>
    <submittedName>
        <fullName evidence="2">Uncharacterized protein</fullName>
    </submittedName>
</protein>
<feature type="transmembrane region" description="Helical" evidence="1">
    <location>
        <begin position="25"/>
        <end position="41"/>
    </location>
</feature>